<dbReference type="Gene3D" id="3.40.50.880">
    <property type="match status" value="1"/>
</dbReference>
<dbReference type="InterPro" id="IPR052158">
    <property type="entry name" value="INH-QAR"/>
</dbReference>
<dbReference type="SUPFAM" id="SSF46689">
    <property type="entry name" value="Homeodomain-like"/>
    <property type="match status" value="2"/>
</dbReference>
<dbReference type="InterPro" id="IPR002818">
    <property type="entry name" value="DJ-1/PfpI"/>
</dbReference>
<name>A0A8G2BGD0_9PROT</name>
<dbReference type="InterPro" id="IPR009057">
    <property type="entry name" value="Homeodomain-like_sf"/>
</dbReference>
<dbReference type="AlphaFoldDB" id="A0A8G2BGD0"/>
<dbReference type="InterPro" id="IPR029062">
    <property type="entry name" value="Class_I_gatase-like"/>
</dbReference>
<dbReference type="Pfam" id="PF12833">
    <property type="entry name" value="HTH_18"/>
    <property type="match status" value="1"/>
</dbReference>
<dbReference type="GO" id="GO:0003700">
    <property type="term" value="F:DNA-binding transcription factor activity"/>
    <property type="evidence" value="ECO:0007669"/>
    <property type="project" value="InterPro"/>
</dbReference>
<proteinExistence type="predicted"/>
<protein>
    <submittedName>
        <fullName evidence="4">Transcriptional regulator, AraC family with amidase-like domain</fullName>
    </submittedName>
</protein>
<dbReference type="PANTHER" id="PTHR43130">
    <property type="entry name" value="ARAC-FAMILY TRANSCRIPTIONAL REGULATOR"/>
    <property type="match status" value="1"/>
</dbReference>
<reference evidence="4 5" key="1">
    <citation type="submission" date="2016-10" db="EMBL/GenBank/DDBJ databases">
        <authorList>
            <person name="Varghese N."/>
            <person name="Submissions S."/>
        </authorList>
    </citation>
    <scope>NUCLEOTIDE SEQUENCE [LARGE SCALE GENOMIC DNA]</scope>
    <source>
        <strain evidence="4 5">DSM 18839</strain>
    </source>
</reference>
<accession>A0A8G2BGD0</accession>
<dbReference type="Gene3D" id="1.10.10.60">
    <property type="entry name" value="Homeodomain-like"/>
    <property type="match status" value="1"/>
</dbReference>
<evidence type="ECO:0000256" key="1">
    <source>
        <dbReference type="ARBA" id="ARBA00023015"/>
    </source>
</evidence>
<evidence type="ECO:0000313" key="5">
    <source>
        <dbReference type="Proteomes" id="UP000198615"/>
    </source>
</evidence>
<dbReference type="PROSITE" id="PS01124">
    <property type="entry name" value="HTH_ARAC_FAMILY_2"/>
    <property type="match status" value="1"/>
</dbReference>
<keyword evidence="5" id="KW-1185">Reference proteome</keyword>
<sequence length="328" mass="35346">MTHAVPPCVALLAVPGCQLLDVAGPFELFASAVRAGSPAPAYRVVLVAPEARRVTTEAGLGLEAHETLASLDPASVDTLIVAGGPGSRLTPVTGDLRDWVVATAAACRRVATVCTGAFLLARTGLLDGRTVTTHWQHAETLADRHPALRVEPDRIYVEDGKFWSSAGVTAGMDLALAMIARDLGREEALRIARSKVMAMQRSGGQRQYSSELALQSAADDRLASLQAWMFDHLDDRLSVEDLAARAGMSPRTFARRFREAVGETPAAFVERARLDAARRRLERPGTAVEQVALQTGFVNAERMRRSFQRAFGVSPAEYRRQFGSPASA</sequence>
<dbReference type="SMART" id="SM00342">
    <property type="entry name" value="HTH_ARAC"/>
    <property type="match status" value="1"/>
</dbReference>
<comment type="caution">
    <text evidence="4">The sequence shown here is derived from an EMBL/GenBank/DDBJ whole genome shotgun (WGS) entry which is preliminary data.</text>
</comment>
<keyword evidence="2" id="KW-0804">Transcription</keyword>
<gene>
    <name evidence="4" type="ORF">SAMN05660686_01222</name>
</gene>
<dbReference type="GO" id="GO:0043565">
    <property type="term" value="F:sequence-specific DNA binding"/>
    <property type="evidence" value="ECO:0007669"/>
    <property type="project" value="InterPro"/>
</dbReference>
<feature type="domain" description="HTH araC/xylS-type" evidence="3">
    <location>
        <begin position="223"/>
        <end position="321"/>
    </location>
</feature>
<dbReference type="OrthoDB" id="9793422at2"/>
<evidence type="ECO:0000259" key="3">
    <source>
        <dbReference type="PROSITE" id="PS01124"/>
    </source>
</evidence>
<evidence type="ECO:0000256" key="2">
    <source>
        <dbReference type="ARBA" id="ARBA00023163"/>
    </source>
</evidence>
<dbReference type="EMBL" id="FNBW01000003">
    <property type="protein sequence ID" value="SDF41092.1"/>
    <property type="molecule type" value="Genomic_DNA"/>
</dbReference>
<dbReference type="InterPro" id="IPR018060">
    <property type="entry name" value="HTH_AraC"/>
</dbReference>
<keyword evidence="1" id="KW-0805">Transcription regulation</keyword>
<dbReference type="RefSeq" id="WP_093148942.1">
    <property type="nucleotide sequence ID" value="NZ_FNBW01000003.1"/>
</dbReference>
<organism evidence="4 5">
    <name type="scientific">Thalassobaculum litoreum DSM 18839</name>
    <dbReference type="NCBI Taxonomy" id="1123362"/>
    <lineage>
        <taxon>Bacteria</taxon>
        <taxon>Pseudomonadati</taxon>
        <taxon>Pseudomonadota</taxon>
        <taxon>Alphaproteobacteria</taxon>
        <taxon>Rhodospirillales</taxon>
        <taxon>Thalassobaculaceae</taxon>
        <taxon>Thalassobaculum</taxon>
    </lineage>
</organism>
<dbReference type="Proteomes" id="UP000198615">
    <property type="component" value="Unassembled WGS sequence"/>
</dbReference>
<dbReference type="Pfam" id="PF01965">
    <property type="entry name" value="DJ-1_PfpI"/>
    <property type="match status" value="1"/>
</dbReference>
<dbReference type="PANTHER" id="PTHR43130:SF3">
    <property type="entry name" value="HTH-TYPE TRANSCRIPTIONAL REGULATOR RV1931C"/>
    <property type="match status" value="1"/>
</dbReference>
<dbReference type="SUPFAM" id="SSF52317">
    <property type="entry name" value="Class I glutamine amidotransferase-like"/>
    <property type="match status" value="1"/>
</dbReference>
<evidence type="ECO:0000313" key="4">
    <source>
        <dbReference type="EMBL" id="SDF41092.1"/>
    </source>
</evidence>
<dbReference type="CDD" id="cd03137">
    <property type="entry name" value="GATase1_AraC_1"/>
    <property type="match status" value="1"/>
</dbReference>